<organism evidence="1 2">
    <name type="scientific">Nephila pilipes</name>
    <name type="common">Giant wood spider</name>
    <name type="synonym">Nephila maculata</name>
    <dbReference type="NCBI Taxonomy" id="299642"/>
    <lineage>
        <taxon>Eukaryota</taxon>
        <taxon>Metazoa</taxon>
        <taxon>Ecdysozoa</taxon>
        <taxon>Arthropoda</taxon>
        <taxon>Chelicerata</taxon>
        <taxon>Arachnida</taxon>
        <taxon>Araneae</taxon>
        <taxon>Araneomorphae</taxon>
        <taxon>Entelegynae</taxon>
        <taxon>Araneoidea</taxon>
        <taxon>Nephilidae</taxon>
        <taxon>Nephila</taxon>
    </lineage>
</organism>
<name>A0A8X6QB55_NEPPI</name>
<protein>
    <submittedName>
        <fullName evidence="1">Uncharacterized protein</fullName>
    </submittedName>
</protein>
<dbReference type="EMBL" id="BMAW01079583">
    <property type="protein sequence ID" value="GFU15923.1"/>
    <property type="molecule type" value="Genomic_DNA"/>
</dbReference>
<reference evidence="1" key="1">
    <citation type="submission" date="2020-08" db="EMBL/GenBank/DDBJ databases">
        <title>Multicomponent nature underlies the extraordinary mechanical properties of spider dragline silk.</title>
        <authorList>
            <person name="Kono N."/>
            <person name="Nakamura H."/>
            <person name="Mori M."/>
            <person name="Yoshida Y."/>
            <person name="Ohtoshi R."/>
            <person name="Malay A.D."/>
            <person name="Moran D.A.P."/>
            <person name="Tomita M."/>
            <person name="Numata K."/>
            <person name="Arakawa K."/>
        </authorList>
    </citation>
    <scope>NUCLEOTIDE SEQUENCE</scope>
</reference>
<dbReference type="AlphaFoldDB" id="A0A8X6QB55"/>
<keyword evidence="2" id="KW-1185">Reference proteome</keyword>
<proteinExistence type="predicted"/>
<evidence type="ECO:0000313" key="1">
    <source>
        <dbReference type="EMBL" id="GFU15923.1"/>
    </source>
</evidence>
<accession>A0A8X6QB55</accession>
<comment type="caution">
    <text evidence="1">The sequence shown here is derived from an EMBL/GenBank/DDBJ whole genome shotgun (WGS) entry which is preliminary data.</text>
</comment>
<sequence length="390" mass="45913">MIQNVRFAAHVNGVFTNARLTPQEASLVELSTGSSCLTTFDTTNIYYTWLDYHYNTLNSEETTKIPFPFKGEMCLEEGKTLLQKLFFNKDGSRNSSVAVMGIHRKEFFMSCGLKTVDMWSDMNLDLILGNMDHKVLKSFSLADNLYIYIVKLGDKIKIKFSHFQYCAKDDESLTLPLLTWQYFVDWKNTVLEPVQEEPVILNNSLIFTVKYETNDSFFVIFQKILKDARVTLHSSSTICILKKTQWQKLYLIRKYVTQCVRDILVKDFKNNLSLLLLDYSKGNDKDETIESKLVDSMYEISYNHFKTSIEKFLDCNILRTTLNIAKKVEFYRDLAWCDMDFQQMALEFISKNEHRVDYMKQFLLDKEHFKNFTKKVETMYLTNSKRRLVR</sequence>
<gene>
    <name evidence="1" type="ORF">NPIL_253931</name>
</gene>
<dbReference type="Proteomes" id="UP000887013">
    <property type="component" value="Unassembled WGS sequence"/>
</dbReference>
<evidence type="ECO:0000313" key="2">
    <source>
        <dbReference type="Proteomes" id="UP000887013"/>
    </source>
</evidence>